<dbReference type="GO" id="GO:0006313">
    <property type="term" value="P:DNA transposition"/>
    <property type="evidence" value="ECO:0007669"/>
    <property type="project" value="InterPro"/>
</dbReference>
<comment type="caution">
    <text evidence="2">The sequence shown here is derived from an EMBL/GenBank/DDBJ whole genome shotgun (WGS) entry which is preliminary data.</text>
</comment>
<gene>
    <name evidence="2" type="ORF">CJ232_11925</name>
</gene>
<dbReference type="AlphaFoldDB" id="A0A2N6Q2S1"/>
<feature type="domain" description="InsA N-terminal zinc ribbon" evidence="1">
    <location>
        <begin position="7"/>
        <end position="38"/>
    </location>
</feature>
<evidence type="ECO:0000313" key="3">
    <source>
        <dbReference type="Proteomes" id="UP000235661"/>
    </source>
</evidence>
<protein>
    <recommendedName>
        <fullName evidence="1">InsA N-terminal zinc ribbon domain-containing protein</fullName>
    </recommendedName>
</protein>
<dbReference type="Pfam" id="PF03811">
    <property type="entry name" value="Zn_ribbon_InsA"/>
    <property type="match status" value="1"/>
</dbReference>
<dbReference type="NCBIfam" id="TIGR02098">
    <property type="entry name" value="MJ0042_CXXC"/>
    <property type="match status" value="1"/>
</dbReference>
<dbReference type="Proteomes" id="UP000235661">
    <property type="component" value="Unassembled WGS sequence"/>
</dbReference>
<reference evidence="2 3" key="1">
    <citation type="submission" date="2017-09" db="EMBL/GenBank/DDBJ databases">
        <title>Bacterial strain isolated from the female urinary microbiota.</title>
        <authorList>
            <person name="Thomas-White K."/>
            <person name="Kumar N."/>
            <person name="Forster S."/>
            <person name="Putonti C."/>
            <person name="Lawley T."/>
            <person name="Wolfe A.J."/>
        </authorList>
    </citation>
    <scope>NUCLEOTIDE SEQUENCE [LARGE SCALE GENOMIC DNA]</scope>
    <source>
        <strain evidence="2 3">UMB0818</strain>
    </source>
</reference>
<dbReference type="Gene3D" id="2.20.25.190">
    <property type="match status" value="1"/>
</dbReference>
<evidence type="ECO:0000313" key="2">
    <source>
        <dbReference type="EMBL" id="PMC07226.1"/>
    </source>
</evidence>
<dbReference type="InterPro" id="IPR011723">
    <property type="entry name" value="Znf/thioredoxin_put"/>
</dbReference>
<accession>A0A2N6Q2S1</accession>
<organism evidence="2 3">
    <name type="scientific">Hoylesella timonensis</name>
    <dbReference type="NCBI Taxonomy" id="386414"/>
    <lineage>
        <taxon>Bacteria</taxon>
        <taxon>Pseudomonadati</taxon>
        <taxon>Bacteroidota</taxon>
        <taxon>Bacteroidia</taxon>
        <taxon>Bacteroidales</taxon>
        <taxon>Prevotellaceae</taxon>
        <taxon>Hoylesella</taxon>
    </lineage>
</organism>
<name>A0A2N6Q2S1_9BACT</name>
<dbReference type="InterPro" id="IPR038567">
    <property type="entry name" value="T_Elf1_sf"/>
</dbReference>
<dbReference type="InterPro" id="IPR003220">
    <property type="entry name" value="InsA_N_dom_Znf"/>
</dbReference>
<proteinExistence type="predicted"/>
<evidence type="ECO:0000259" key="1">
    <source>
        <dbReference type="Pfam" id="PF03811"/>
    </source>
</evidence>
<dbReference type="EMBL" id="PNGI01000047">
    <property type="protein sequence ID" value="PMC07226.1"/>
    <property type="molecule type" value="Genomic_DNA"/>
</dbReference>
<sequence>MHTRLGVEFQCPHCHSNNIIKSDKSSTGKQRYRCKNCQNSFITVYNILSLSS</sequence>